<dbReference type="EC" id="2.7.7.53" evidence="1"/>
<accession>A0ACC2RPL4</accession>
<proteinExistence type="predicted"/>
<evidence type="ECO:0000313" key="1">
    <source>
        <dbReference type="EMBL" id="KAJ9052003.1"/>
    </source>
</evidence>
<name>A0ACC2RPL4_9FUNG</name>
<comment type="caution">
    <text evidence="1">The sequence shown here is derived from an EMBL/GenBank/DDBJ whole genome shotgun (WGS) entry which is preliminary data.</text>
</comment>
<dbReference type="EMBL" id="QTSX02006886">
    <property type="protein sequence ID" value="KAJ9052003.1"/>
    <property type="molecule type" value="Genomic_DNA"/>
</dbReference>
<gene>
    <name evidence="1" type="primary">apa2</name>
    <name evidence="1" type="ORF">DSO57_1038512</name>
</gene>
<dbReference type="Proteomes" id="UP001165960">
    <property type="component" value="Unassembled WGS sequence"/>
</dbReference>
<keyword evidence="2" id="KW-1185">Reference proteome</keyword>
<protein>
    <submittedName>
        <fullName evidence="1">Diadenosine 5',5'''-P1,P4-tetraphosphate phosphorylase 2</fullName>
        <ecNumber evidence="1">2.7.7.53</ecNumber>
    </submittedName>
</protein>
<reference evidence="1" key="1">
    <citation type="submission" date="2022-04" db="EMBL/GenBank/DDBJ databases">
        <title>Genome of the entomopathogenic fungus Entomophthora muscae.</title>
        <authorList>
            <person name="Elya C."/>
            <person name="Lovett B.R."/>
            <person name="Lee E."/>
            <person name="Macias A.M."/>
            <person name="Hajek A.E."/>
            <person name="De Bivort B.L."/>
            <person name="Kasson M.T."/>
            <person name="De Fine Licht H.H."/>
            <person name="Stajich J.E."/>
        </authorList>
    </citation>
    <scope>NUCLEOTIDE SEQUENCE</scope>
    <source>
        <strain evidence="1">Berkeley</strain>
    </source>
</reference>
<keyword evidence="1" id="KW-0548">Nucleotidyltransferase</keyword>
<evidence type="ECO:0000313" key="2">
    <source>
        <dbReference type="Proteomes" id="UP001165960"/>
    </source>
</evidence>
<sequence>MLNNNLSRQLARSLSHHPVSNPTIASHHHTLSPTRIYTTRAHLSTSQPLSLPLLDHLSRAKISKLSANMTFPSPFFDKLLAKHSEAMASGHLIYYGAETYLVQTGDNNEIHYHIRHVPALNKKPEPSKPIEAPKEFVEPQKRNPFLPCDEELLFSSSLLPNHNIVLNKFCVIPGHTLLTTKVFESQSEPLSLTDVEALFAIVQKFSPTKTLGFFNCGKLSGASQPHKHLQLIPLTEQEPPIQKFLSESLANQAHDTSLELTCLPYLHRVARLSSNNPNTAYNIYSQMLHELGDKAQHHNLTVFDGIMYLLPRSKEKFEASGDEFSINSLGAVHMVLARSSDQITRLKDQMGLGSQRPIPKSLWIGEWVGWSKSKV</sequence>
<organism evidence="1 2">
    <name type="scientific">Entomophthora muscae</name>
    <dbReference type="NCBI Taxonomy" id="34485"/>
    <lineage>
        <taxon>Eukaryota</taxon>
        <taxon>Fungi</taxon>
        <taxon>Fungi incertae sedis</taxon>
        <taxon>Zoopagomycota</taxon>
        <taxon>Entomophthoromycotina</taxon>
        <taxon>Entomophthoromycetes</taxon>
        <taxon>Entomophthorales</taxon>
        <taxon>Entomophthoraceae</taxon>
        <taxon>Entomophthora</taxon>
    </lineage>
</organism>
<keyword evidence="1" id="KW-0808">Transferase</keyword>